<evidence type="ECO:0000256" key="3">
    <source>
        <dbReference type="ARBA" id="ARBA00022490"/>
    </source>
</evidence>
<dbReference type="EMBL" id="DS469529">
    <property type="protein sequence ID" value="EDO46237.1"/>
    <property type="molecule type" value="Genomic_DNA"/>
</dbReference>
<dbReference type="PhylomeDB" id="A7RQV9"/>
<evidence type="ECO:0000256" key="2">
    <source>
        <dbReference type="ARBA" id="ARBA00004496"/>
    </source>
</evidence>
<sequence length="207" mass="23428">MADELDSDGEAEREVEFRKLKDTHEKTGYVVGKKAGKESSLQSSFNQGFTDISRVGMATGFLRGIISSLLSNIPQEEKTVHTSLMQVKLTQTLEQVNKIEGRFLLNVGRQSNSKVENCVCRTKRNTCQDDLHPDKEKDGNEQCCTRIDSNDSISQKTMSDDVSNLCTEIRNIWLSLIKSILTTNMNISQEDINKISMKFHEITFSQR</sequence>
<dbReference type="GO" id="GO:0005634">
    <property type="term" value="C:nucleus"/>
    <property type="evidence" value="ECO:0007669"/>
    <property type="project" value="UniProtKB-SubCell"/>
</dbReference>
<dbReference type="HOGENOM" id="CLU_1327779_0_0_1"/>
<protein>
    <recommendedName>
        <fullName evidence="5">Essential protein Yae1 N-terminal domain-containing protein</fullName>
    </recommendedName>
</protein>
<dbReference type="PANTHER" id="PTHR18829">
    <property type="entry name" value="PROTEIN YAE1 HOMOLOG"/>
    <property type="match status" value="1"/>
</dbReference>
<keyword evidence="7" id="KW-1185">Reference proteome</keyword>
<dbReference type="AlphaFoldDB" id="A7RQV9"/>
<dbReference type="Proteomes" id="UP000001593">
    <property type="component" value="Unassembled WGS sequence"/>
</dbReference>
<name>A7RQV9_NEMVE</name>
<evidence type="ECO:0000313" key="7">
    <source>
        <dbReference type="Proteomes" id="UP000001593"/>
    </source>
</evidence>
<keyword evidence="4" id="KW-0539">Nucleus</keyword>
<dbReference type="GO" id="GO:0005737">
    <property type="term" value="C:cytoplasm"/>
    <property type="evidence" value="ECO:0007669"/>
    <property type="project" value="UniProtKB-SubCell"/>
</dbReference>
<feature type="domain" description="Essential protein Yae1 N-terminal" evidence="5">
    <location>
        <begin position="28"/>
        <end position="66"/>
    </location>
</feature>
<dbReference type="InterPro" id="IPR019191">
    <property type="entry name" value="Essential_protein_Yae1_N"/>
</dbReference>
<gene>
    <name evidence="6" type="ORF">NEMVEDRAFT_v1g200758</name>
</gene>
<dbReference type="OrthoDB" id="20086at2759"/>
<reference evidence="6 7" key="1">
    <citation type="journal article" date="2007" name="Science">
        <title>Sea anemone genome reveals ancestral eumetazoan gene repertoire and genomic organization.</title>
        <authorList>
            <person name="Putnam N.H."/>
            <person name="Srivastava M."/>
            <person name="Hellsten U."/>
            <person name="Dirks B."/>
            <person name="Chapman J."/>
            <person name="Salamov A."/>
            <person name="Terry A."/>
            <person name="Shapiro H."/>
            <person name="Lindquist E."/>
            <person name="Kapitonov V.V."/>
            <person name="Jurka J."/>
            <person name="Genikhovich G."/>
            <person name="Grigoriev I.V."/>
            <person name="Lucas S.M."/>
            <person name="Steele R.E."/>
            <person name="Finnerty J.R."/>
            <person name="Technau U."/>
            <person name="Martindale M.Q."/>
            <person name="Rokhsar D.S."/>
        </authorList>
    </citation>
    <scope>NUCLEOTIDE SEQUENCE [LARGE SCALE GENOMIC DNA]</scope>
    <source>
        <strain evidence="7">CH2 X CH6</strain>
    </source>
</reference>
<dbReference type="Pfam" id="PF09811">
    <property type="entry name" value="Yae1_N"/>
    <property type="match status" value="1"/>
</dbReference>
<proteinExistence type="predicted"/>
<dbReference type="InParanoid" id="A7RQV9"/>
<keyword evidence="3" id="KW-0963">Cytoplasm</keyword>
<dbReference type="KEGG" id="nve:5518333"/>
<comment type="subcellular location">
    <subcellularLocation>
        <location evidence="2">Cytoplasm</location>
    </subcellularLocation>
    <subcellularLocation>
        <location evidence="1">Nucleus</location>
    </subcellularLocation>
</comment>
<dbReference type="STRING" id="45351.A7RQV9"/>
<accession>A7RQV9</accession>
<evidence type="ECO:0000313" key="6">
    <source>
        <dbReference type="EMBL" id="EDO46237.1"/>
    </source>
</evidence>
<dbReference type="InterPro" id="IPR038881">
    <property type="entry name" value="Yae1-like"/>
</dbReference>
<organism evidence="6 7">
    <name type="scientific">Nematostella vectensis</name>
    <name type="common">Starlet sea anemone</name>
    <dbReference type="NCBI Taxonomy" id="45351"/>
    <lineage>
        <taxon>Eukaryota</taxon>
        <taxon>Metazoa</taxon>
        <taxon>Cnidaria</taxon>
        <taxon>Anthozoa</taxon>
        <taxon>Hexacorallia</taxon>
        <taxon>Actiniaria</taxon>
        <taxon>Edwardsiidae</taxon>
        <taxon>Nematostella</taxon>
    </lineage>
</organism>
<evidence type="ECO:0000259" key="5">
    <source>
        <dbReference type="Pfam" id="PF09811"/>
    </source>
</evidence>
<evidence type="ECO:0000256" key="1">
    <source>
        <dbReference type="ARBA" id="ARBA00004123"/>
    </source>
</evidence>
<dbReference type="PANTHER" id="PTHR18829:SF0">
    <property type="entry name" value="PROTEIN YAE1 HOMOLOG"/>
    <property type="match status" value="1"/>
</dbReference>
<evidence type="ECO:0000256" key="4">
    <source>
        <dbReference type="ARBA" id="ARBA00023242"/>
    </source>
</evidence>